<name>A0ABQ0ABM0_9GAMM</name>
<evidence type="ECO:0000313" key="9">
    <source>
        <dbReference type="EMBL" id="GAA6169053.1"/>
    </source>
</evidence>
<keyword evidence="6 8" id="KW-0472">Membrane</keyword>
<keyword evidence="7" id="KW-0813">Transport</keyword>
<evidence type="ECO:0000256" key="1">
    <source>
        <dbReference type="ARBA" id="ARBA00004162"/>
    </source>
</evidence>
<keyword evidence="10" id="KW-1185">Reference proteome</keyword>
<dbReference type="InterPro" id="IPR003400">
    <property type="entry name" value="ExbD"/>
</dbReference>
<comment type="subcellular location">
    <subcellularLocation>
        <location evidence="1">Cell membrane</location>
        <topology evidence="1">Single-pass membrane protein</topology>
    </subcellularLocation>
    <subcellularLocation>
        <location evidence="7">Cell membrane</location>
        <topology evidence="7">Single-pass type II membrane protein</topology>
    </subcellularLocation>
</comment>
<evidence type="ECO:0000256" key="5">
    <source>
        <dbReference type="ARBA" id="ARBA00022989"/>
    </source>
</evidence>
<evidence type="ECO:0000256" key="4">
    <source>
        <dbReference type="ARBA" id="ARBA00022692"/>
    </source>
</evidence>
<proteinExistence type="inferred from homology"/>
<comment type="similarity">
    <text evidence="2 7">Belongs to the ExbD/TolR family.</text>
</comment>
<reference evidence="9 10" key="1">
    <citation type="submission" date="2024-04" db="EMBL/GenBank/DDBJ databases">
        <title>Draft genome sequence of Sessilibacter corallicola NBRC 116591.</title>
        <authorList>
            <person name="Miyakawa T."/>
            <person name="Kusuya Y."/>
            <person name="Miura T."/>
        </authorList>
    </citation>
    <scope>NUCLEOTIDE SEQUENCE [LARGE SCALE GENOMIC DNA]</scope>
    <source>
        <strain evidence="9 10">KU-00831-HH</strain>
    </source>
</reference>
<evidence type="ECO:0000313" key="10">
    <source>
        <dbReference type="Proteomes" id="UP001465153"/>
    </source>
</evidence>
<evidence type="ECO:0000256" key="3">
    <source>
        <dbReference type="ARBA" id="ARBA00022475"/>
    </source>
</evidence>
<feature type="transmembrane region" description="Helical" evidence="8">
    <location>
        <begin position="21"/>
        <end position="41"/>
    </location>
</feature>
<dbReference type="Pfam" id="PF02472">
    <property type="entry name" value="ExbD"/>
    <property type="match status" value="1"/>
</dbReference>
<gene>
    <name evidence="9" type="ORF">NBRC116591_28640</name>
</gene>
<sequence>MKQSLRAKRMAKHHKRTGGQSKLNLVSLMDIFTILVFFLLINSDDVEVLQNNDAIELPESVSEQKPDTTLVIMASNEDLLVNGRSLAKVEDILASDDLEIQVLADELIYLAERAGPLTELEEDKGRAVTIMGDSAIPYALLKRIMSTCAANEYRDISMAVSQVAANDPIAQDGTDLGTTANGQGEG</sequence>
<protein>
    <recommendedName>
        <fullName evidence="11">Biopolymer transport protein ExbD</fullName>
    </recommendedName>
</protein>
<keyword evidence="4 7" id="KW-0812">Transmembrane</keyword>
<evidence type="ECO:0000256" key="7">
    <source>
        <dbReference type="RuleBase" id="RU003879"/>
    </source>
</evidence>
<accession>A0ABQ0ABM0</accession>
<dbReference type="EMBL" id="BAABWN010000009">
    <property type="protein sequence ID" value="GAA6169053.1"/>
    <property type="molecule type" value="Genomic_DNA"/>
</dbReference>
<keyword evidence="5 8" id="KW-1133">Transmembrane helix</keyword>
<evidence type="ECO:0000256" key="8">
    <source>
        <dbReference type="SAM" id="Phobius"/>
    </source>
</evidence>
<evidence type="ECO:0000256" key="6">
    <source>
        <dbReference type="ARBA" id="ARBA00023136"/>
    </source>
</evidence>
<dbReference type="RefSeq" id="WP_233088037.1">
    <property type="nucleotide sequence ID" value="NZ_BAABWN010000009.1"/>
</dbReference>
<comment type="caution">
    <text evidence="9">The sequence shown here is derived from an EMBL/GenBank/DDBJ whole genome shotgun (WGS) entry which is preliminary data.</text>
</comment>
<keyword evidence="3" id="KW-1003">Cell membrane</keyword>
<dbReference type="Proteomes" id="UP001465153">
    <property type="component" value="Unassembled WGS sequence"/>
</dbReference>
<organism evidence="9 10">
    <name type="scientific">Sessilibacter corallicola</name>
    <dbReference type="NCBI Taxonomy" id="2904075"/>
    <lineage>
        <taxon>Bacteria</taxon>
        <taxon>Pseudomonadati</taxon>
        <taxon>Pseudomonadota</taxon>
        <taxon>Gammaproteobacteria</taxon>
        <taxon>Cellvibrionales</taxon>
        <taxon>Cellvibrionaceae</taxon>
        <taxon>Sessilibacter</taxon>
    </lineage>
</organism>
<evidence type="ECO:0000256" key="2">
    <source>
        <dbReference type="ARBA" id="ARBA00005811"/>
    </source>
</evidence>
<evidence type="ECO:0008006" key="11">
    <source>
        <dbReference type="Google" id="ProtNLM"/>
    </source>
</evidence>
<keyword evidence="7" id="KW-0653">Protein transport</keyword>